<dbReference type="RefSeq" id="WP_349658479.1">
    <property type="nucleotide sequence ID" value="NZ_JBEGDG010000002.1"/>
</dbReference>
<proteinExistence type="predicted"/>
<accession>A0ABV1MMG5</accession>
<keyword evidence="2" id="KW-1185">Reference proteome</keyword>
<evidence type="ECO:0000313" key="1">
    <source>
        <dbReference type="EMBL" id="MEQ6353710.1"/>
    </source>
</evidence>
<protein>
    <submittedName>
        <fullName evidence="1">Uncharacterized protein</fullName>
    </submittedName>
</protein>
<dbReference type="Proteomes" id="UP001478862">
    <property type="component" value="Unassembled WGS sequence"/>
</dbReference>
<organism evidence="1 2">
    <name type="scientific">Lysinibacillus zambalensis</name>
    <dbReference type="NCBI Taxonomy" id="3160866"/>
    <lineage>
        <taxon>Bacteria</taxon>
        <taxon>Bacillati</taxon>
        <taxon>Bacillota</taxon>
        <taxon>Bacilli</taxon>
        <taxon>Bacillales</taxon>
        <taxon>Bacillaceae</taxon>
        <taxon>Lysinibacillus</taxon>
    </lineage>
</organism>
<sequence>MTWFYPYSSFSVKKSYAYHPDRVLYSGKSYEAILSEFKESYQKDLNADIDNEYPNLTINRTQYVLPIFEQDWLMSKDSIPFDAMKLDKMLLDVKQVREVLLELVVQVNYTSEERDYLVNNIKTLLSLEDNITQLKNDKYLSRQELKIQFHNLYVEYIHNFDLFVTFYERSHH</sequence>
<name>A0ABV1MMG5_9BACI</name>
<reference evidence="1 2" key="1">
    <citation type="submission" date="2024-06" db="EMBL/GenBank/DDBJ databases">
        <title>Lysinibacillus zambalefons sp. nov., a Novel Firmicute Isolated from the Poon Bato Zambales Hyperalkaline Spring.</title>
        <authorList>
            <person name="Aja J.A."/>
            <person name="Lazaro J.E.H."/>
            <person name="Llorin L.D."/>
            <person name="Lim K.R."/>
            <person name="Teodosio J."/>
            <person name="Dalisay D.S."/>
        </authorList>
    </citation>
    <scope>NUCLEOTIDE SEQUENCE [LARGE SCALE GENOMIC DNA]</scope>
    <source>
        <strain evidence="1 2">M3</strain>
    </source>
</reference>
<evidence type="ECO:0000313" key="2">
    <source>
        <dbReference type="Proteomes" id="UP001478862"/>
    </source>
</evidence>
<comment type="caution">
    <text evidence="1">The sequence shown here is derived from an EMBL/GenBank/DDBJ whole genome shotgun (WGS) entry which is preliminary data.</text>
</comment>
<gene>
    <name evidence="1" type="ORF">ABNX05_03705</name>
</gene>
<dbReference type="EMBL" id="JBEGDG010000002">
    <property type="protein sequence ID" value="MEQ6353710.1"/>
    <property type="molecule type" value="Genomic_DNA"/>
</dbReference>